<organism evidence="2 3">
    <name type="scientific">Rubus argutus</name>
    <name type="common">Southern blackberry</name>
    <dbReference type="NCBI Taxonomy" id="59490"/>
    <lineage>
        <taxon>Eukaryota</taxon>
        <taxon>Viridiplantae</taxon>
        <taxon>Streptophyta</taxon>
        <taxon>Embryophyta</taxon>
        <taxon>Tracheophyta</taxon>
        <taxon>Spermatophyta</taxon>
        <taxon>Magnoliopsida</taxon>
        <taxon>eudicotyledons</taxon>
        <taxon>Gunneridae</taxon>
        <taxon>Pentapetalae</taxon>
        <taxon>rosids</taxon>
        <taxon>fabids</taxon>
        <taxon>Rosales</taxon>
        <taxon>Rosaceae</taxon>
        <taxon>Rosoideae</taxon>
        <taxon>Rosoideae incertae sedis</taxon>
        <taxon>Rubus</taxon>
    </lineage>
</organism>
<dbReference type="EMBL" id="JBEDUW010000001">
    <property type="protein sequence ID" value="KAK9950777.1"/>
    <property type="molecule type" value="Genomic_DNA"/>
</dbReference>
<comment type="caution">
    <text evidence="2">The sequence shown here is derived from an EMBL/GenBank/DDBJ whole genome shotgun (WGS) entry which is preliminary data.</text>
</comment>
<evidence type="ECO:0000313" key="3">
    <source>
        <dbReference type="Proteomes" id="UP001457282"/>
    </source>
</evidence>
<evidence type="ECO:0000313" key="2">
    <source>
        <dbReference type="EMBL" id="KAK9950777.1"/>
    </source>
</evidence>
<proteinExistence type="predicted"/>
<protein>
    <submittedName>
        <fullName evidence="2">Uncharacterized protein</fullName>
    </submittedName>
</protein>
<accession>A0AAW1YPX4</accession>
<sequence>MEFAKPTARPCLLAATSKAQLPSPPCCPLAAVFCILSAHGLAIVPYLCLCSASAPCPLSASPIPAEDRRRFCSKRPVPSHPSIGIDLPRPHPRRRPLPPHHEVAPCALPPSPARAVLKKRERRNESKSKNEF</sequence>
<dbReference type="AlphaFoldDB" id="A0AAW1YPX4"/>
<keyword evidence="3" id="KW-1185">Reference proteome</keyword>
<feature type="region of interest" description="Disordered" evidence="1">
    <location>
        <begin position="73"/>
        <end position="132"/>
    </location>
</feature>
<gene>
    <name evidence="2" type="ORF">M0R45_006246</name>
</gene>
<reference evidence="2 3" key="1">
    <citation type="journal article" date="2023" name="G3 (Bethesda)">
        <title>A chromosome-length genome assembly and annotation of blackberry (Rubus argutus, cv. 'Hillquist').</title>
        <authorList>
            <person name="Bruna T."/>
            <person name="Aryal R."/>
            <person name="Dudchenko O."/>
            <person name="Sargent D.J."/>
            <person name="Mead D."/>
            <person name="Buti M."/>
            <person name="Cavallini A."/>
            <person name="Hytonen T."/>
            <person name="Andres J."/>
            <person name="Pham M."/>
            <person name="Weisz D."/>
            <person name="Mascagni F."/>
            <person name="Usai G."/>
            <person name="Natali L."/>
            <person name="Bassil N."/>
            <person name="Fernandez G.E."/>
            <person name="Lomsadze A."/>
            <person name="Armour M."/>
            <person name="Olukolu B."/>
            <person name="Poorten T."/>
            <person name="Britton C."/>
            <person name="Davik J."/>
            <person name="Ashrafi H."/>
            <person name="Aiden E.L."/>
            <person name="Borodovsky M."/>
            <person name="Worthington M."/>
        </authorList>
    </citation>
    <scope>NUCLEOTIDE SEQUENCE [LARGE SCALE GENOMIC DNA]</scope>
    <source>
        <strain evidence="2">PI 553951</strain>
    </source>
</reference>
<feature type="compositionally biased region" description="Basic and acidic residues" evidence="1">
    <location>
        <begin position="122"/>
        <end position="132"/>
    </location>
</feature>
<dbReference type="Proteomes" id="UP001457282">
    <property type="component" value="Unassembled WGS sequence"/>
</dbReference>
<evidence type="ECO:0000256" key="1">
    <source>
        <dbReference type="SAM" id="MobiDB-lite"/>
    </source>
</evidence>
<name>A0AAW1YPX4_RUBAR</name>